<dbReference type="EC" id="2.7.7.2" evidence="2"/>
<dbReference type="STRING" id="41875.K8EXR9"/>
<accession>K8EXR9</accession>
<dbReference type="GO" id="GO:0009231">
    <property type="term" value="P:riboflavin biosynthetic process"/>
    <property type="evidence" value="ECO:0007669"/>
    <property type="project" value="InterPro"/>
</dbReference>
<evidence type="ECO:0000256" key="9">
    <source>
        <dbReference type="ARBA" id="ARBA00022840"/>
    </source>
</evidence>
<evidence type="ECO:0000256" key="6">
    <source>
        <dbReference type="ARBA" id="ARBA00022695"/>
    </source>
</evidence>
<feature type="domain" description="FAD synthetase" evidence="11">
    <location>
        <begin position="194"/>
        <end position="255"/>
    </location>
</feature>
<evidence type="ECO:0000313" key="12">
    <source>
        <dbReference type="EMBL" id="CCO14048.1"/>
    </source>
</evidence>
<dbReference type="InterPro" id="IPR015864">
    <property type="entry name" value="FAD_synthase"/>
</dbReference>
<evidence type="ECO:0000256" key="8">
    <source>
        <dbReference type="ARBA" id="ARBA00022827"/>
    </source>
</evidence>
<dbReference type="AlphaFoldDB" id="K8EXR9"/>
<comment type="pathway">
    <text evidence="1">Cofactor biosynthesis; FAD biosynthesis; FAD from FMN: step 1/1.</text>
</comment>
<evidence type="ECO:0000256" key="4">
    <source>
        <dbReference type="ARBA" id="ARBA00022643"/>
    </source>
</evidence>
<evidence type="ECO:0000313" key="13">
    <source>
        <dbReference type="Proteomes" id="UP000198341"/>
    </source>
</evidence>
<dbReference type="GO" id="GO:0003919">
    <property type="term" value="F:FMN adenylyltransferase activity"/>
    <property type="evidence" value="ECO:0007669"/>
    <property type="project" value="UniProtKB-EC"/>
</dbReference>
<dbReference type="Pfam" id="PF06574">
    <property type="entry name" value="FAD_syn"/>
    <property type="match status" value="1"/>
</dbReference>
<evidence type="ECO:0000256" key="10">
    <source>
        <dbReference type="SAM" id="MobiDB-lite"/>
    </source>
</evidence>
<dbReference type="eggNOG" id="ENOG502QVVU">
    <property type="taxonomic scope" value="Eukaryota"/>
</dbReference>
<proteinExistence type="predicted"/>
<feature type="compositionally biased region" description="Acidic residues" evidence="10">
    <location>
        <begin position="66"/>
        <end position="76"/>
    </location>
</feature>
<dbReference type="InterPro" id="IPR014729">
    <property type="entry name" value="Rossmann-like_a/b/a_fold"/>
</dbReference>
<dbReference type="Gene3D" id="3.40.50.620">
    <property type="entry name" value="HUPs"/>
    <property type="match status" value="1"/>
</dbReference>
<keyword evidence="7" id="KW-0547">Nucleotide-binding</keyword>
<protein>
    <recommendedName>
        <fullName evidence="2">FAD synthase</fullName>
        <ecNumber evidence="2">2.7.7.2</ecNumber>
    </recommendedName>
</protein>
<keyword evidence="6" id="KW-0548">Nucleotidyltransferase</keyword>
<evidence type="ECO:0000256" key="7">
    <source>
        <dbReference type="ARBA" id="ARBA00022741"/>
    </source>
</evidence>
<keyword evidence="4" id="KW-0288">FMN</keyword>
<dbReference type="OrthoDB" id="414641at2759"/>
<evidence type="ECO:0000256" key="2">
    <source>
        <dbReference type="ARBA" id="ARBA00012393"/>
    </source>
</evidence>
<keyword evidence="9" id="KW-0067">ATP-binding</keyword>
<feature type="region of interest" description="Disordered" evidence="10">
    <location>
        <begin position="47"/>
        <end position="77"/>
    </location>
</feature>
<gene>
    <name evidence="12" type="ORF">Bathy01g04830</name>
</gene>
<dbReference type="Proteomes" id="UP000198341">
    <property type="component" value="Chromosome 1"/>
</dbReference>
<evidence type="ECO:0000256" key="1">
    <source>
        <dbReference type="ARBA" id="ARBA00004726"/>
    </source>
</evidence>
<dbReference type="EMBL" id="FO082278">
    <property type="protein sequence ID" value="CCO14048.1"/>
    <property type="molecule type" value="Genomic_DNA"/>
</dbReference>
<dbReference type="GeneID" id="19018218"/>
<reference evidence="12 13" key="1">
    <citation type="submission" date="2011-10" db="EMBL/GenBank/DDBJ databases">
        <authorList>
            <person name="Genoscope - CEA"/>
        </authorList>
    </citation>
    <scope>NUCLEOTIDE SEQUENCE [LARGE SCALE GENOMIC DNA]</scope>
    <source>
        <strain evidence="12 13">RCC 1105</strain>
    </source>
</reference>
<keyword evidence="13" id="KW-1185">Reference proteome</keyword>
<sequence length="405" mass="44225">MASSSSVSSSALLLARLNGYHLNRYYYYSNKNTTTYTLSRGARTTRAFSGKSTSSSSAPASSDLEAVNDDGDESDDGIERIKRNAGRESAEVIVALGKFDAMHRGHKALAAAAATLSKDNTKSTSKKVKQQAVLLSFENMAEVLGWKPKKPVTAKRDRGRVLKEWSEELVALDGVEESDSDCYSIREHGVPFASIREMSPERFVKTLKERLGVAGVVAGENYRFGYRASGSAEDLVSFGEKYGLRVKIVSLLDADKLGAEACDNDGCKGEQVSSSRVRACLKFGDVDAVTKLLGRNHRLCLEKIIATDGEKETMDDDENFVAYKSENITPKAGDYEGFLVVSSSSPLSPDDDDVGEEKRLPVRCKIVENGNKDDEDDGYVLLPRSAFSPSSDSNTLLAFDIERRL</sequence>
<evidence type="ECO:0000259" key="11">
    <source>
        <dbReference type="Pfam" id="PF06574"/>
    </source>
</evidence>
<keyword evidence="5" id="KW-0808">Transferase</keyword>
<feature type="compositionally biased region" description="Low complexity" evidence="10">
    <location>
        <begin position="47"/>
        <end position="65"/>
    </location>
</feature>
<keyword evidence="8" id="KW-0274">FAD</keyword>
<evidence type="ECO:0000256" key="5">
    <source>
        <dbReference type="ARBA" id="ARBA00022679"/>
    </source>
</evidence>
<dbReference type="GO" id="GO:0005524">
    <property type="term" value="F:ATP binding"/>
    <property type="evidence" value="ECO:0007669"/>
    <property type="project" value="UniProtKB-KW"/>
</dbReference>
<dbReference type="UniPathway" id="UPA00277">
    <property type="reaction ID" value="UER00407"/>
</dbReference>
<organism evidence="12 13">
    <name type="scientific">Bathycoccus prasinos</name>
    <dbReference type="NCBI Taxonomy" id="41875"/>
    <lineage>
        <taxon>Eukaryota</taxon>
        <taxon>Viridiplantae</taxon>
        <taxon>Chlorophyta</taxon>
        <taxon>Mamiellophyceae</taxon>
        <taxon>Mamiellales</taxon>
        <taxon>Bathycoccaceae</taxon>
        <taxon>Bathycoccus</taxon>
    </lineage>
</organism>
<name>K8EXR9_9CHLO</name>
<dbReference type="GO" id="GO:0006747">
    <property type="term" value="P:FAD biosynthetic process"/>
    <property type="evidence" value="ECO:0007669"/>
    <property type="project" value="UniProtKB-UniPathway"/>
</dbReference>
<evidence type="ECO:0000256" key="3">
    <source>
        <dbReference type="ARBA" id="ARBA00022630"/>
    </source>
</evidence>
<dbReference type="RefSeq" id="XP_007515169.1">
    <property type="nucleotide sequence ID" value="XM_007515107.1"/>
</dbReference>
<keyword evidence="3" id="KW-0285">Flavoprotein</keyword>
<dbReference type="KEGG" id="bpg:Bathy01g04830"/>
<dbReference type="SUPFAM" id="SSF52374">
    <property type="entry name" value="Nucleotidylyl transferase"/>
    <property type="match status" value="1"/>
</dbReference>